<dbReference type="EMBL" id="JAVRQU010000003">
    <property type="protein sequence ID" value="KAK5705481.1"/>
    <property type="molecule type" value="Genomic_DNA"/>
</dbReference>
<proteinExistence type="predicted"/>
<reference evidence="6" key="1">
    <citation type="submission" date="2023-08" db="EMBL/GenBank/DDBJ databases">
        <title>Black Yeasts Isolated from many extreme environments.</title>
        <authorList>
            <person name="Coleine C."/>
            <person name="Stajich J.E."/>
            <person name="Selbmann L."/>
        </authorList>
    </citation>
    <scope>NUCLEOTIDE SEQUENCE</scope>
    <source>
        <strain evidence="6">CCFEE 5810</strain>
    </source>
</reference>
<accession>A0AAN7VWE1</accession>
<dbReference type="AlphaFoldDB" id="A0AAN7VWE1"/>
<name>A0AAN7VWE1_9PEZI</name>
<evidence type="ECO:0000256" key="2">
    <source>
        <dbReference type="ARBA" id="ARBA00022448"/>
    </source>
</evidence>
<evidence type="ECO:0000256" key="5">
    <source>
        <dbReference type="ARBA" id="ARBA00023136"/>
    </source>
</evidence>
<protein>
    <submittedName>
        <fullName evidence="6">Allantoate permease</fullName>
    </submittedName>
</protein>
<dbReference type="Proteomes" id="UP001310594">
    <property type="component" value="Unassembled WGS sequence"/>
</dbReference>
<evidence type="ECO:0000313" key="6">
    <source>
        <dbReference type="EMBL" id="KAK5705481.1"/>
    </source>
</evidence>
<comment type="subcellular location">
    <subcellularLocation>
        <location evidence="1">Membrane</location>
        <topology evidence="1">Multi-pass membrane protein</topology>
    </subcellularLocation>
</comment>
<keyword evidence="4" id="KW-1133">Transmembrane helix</keyword>
<keyword evidence="3" id="KW-0812">Transmembrane</keyword>
<dbReference type="PANTHER" id="PTHR43791">
    <property type="entry name" value="PERMEASE-RELATED"/>
    <property type="match status" value="1"/>
</dbReference>
<dbReference type="GO" id="GO:0016020">
    <property type="term" value="C:membrane"/>
    <property type="evidence" value="ECO:0007669"/>
    <property type="project" value="UniProtKB-SubCell"/>
</dbReference>
<evidence type="ECO:0000256" key="1">
    <source>
        <dbReference type="ARBA" id="ARBA00004141"/>
    </source>
</evidence>
<keyword evidence="2" id="KW-0813">Transport</keyword>
<evidence type="ECO:0000313" key="7">
    <source>
        <dbReference type="Proteomes" id="UP001310594"/>
    </source>
</evidence>
<sequence length="120" mass="13365">MSDYDEKKIDLDPDVEAKMPKPLADAIRSGSVPEAILKHSHDADEAMKAFEGHAGQIIHIDEATNKRLLRRIDWNLIPIMCVTYGLNYLDKTTLSYASIMGIKKDINLKGYTTKAPPPGL</sequence>
<dbReference type="GO" id="GO:0022857">
    <property type="term" value="F:transmembrane transporter activity"/>
    <property type="evidence" value="ECO:0007669"/>
    <property type="project" value="TreeGrafter"/>
</dbReference>
<gene>
    <name evidence="6" type="primary">DAL5_1</name>
    <name evidence="6" type="ORF">LTR97_002599</name>
</gene>
<keyword evidence="5" id="KW-0472">Membrane</keyword>
<evidence type="ECO:0000256" key="4">
    <source>
        <dbReference type="ARBA" id="ARBA00022989"/>
    </source>
</evidence>
<dbReference type="PANTHER" id="PTHR43791:SF1">
    <property type="entry name" value="ALLANTOATE PERMEASE"/>
    <property type="match status" value="1"/>
</dbReference>
<comment type="caution">
    <text evidence="6">The sequence shown here is derived from an EMBL/GenBank/DDBJ whole genome shotgun (WGS) entry which is preliminary data.</text>
</comment>
<organism evidence="6 7">
    <name type="scientific">Elasticomyces elasticus</name>
    <dbReference type="NCBI Taxonomy" id="574655"/>
    <lineage>
        <taxon>Eukaryota</taxon>
        <taxon>Fungi</taxon>
        <taxon>Dikarya</taxon>
        <taxon>Ascomycota</taxon>
        <taxon>Pezizomycotina</taxon>
        <taxon>Dothideomycetes</taxon>
        <taxon>Dothideomycetidae</taxon>
        <taxon>Mycosphaerellales</taxon>
        <taxon>Teratosphaeriaceae</taxon>
        <taxon>Elasticomyces</taxon>
    </lineage>
</organism>
<evidence type="ECO:0000256" key="3">
    <source>
        <dbReference type="ARBA" id="ARBA00022692"/>
    </source>
</evidence>